<dbReference type="Proteomes" id="UP000053660">
    <property type="component" value="Unassembled WGS sequence"/>
</dbReference>
<reference evidence="1 2" key="1">
    <citation type="submission" date="2014-03" db="EMBL/GenBank/DDBJ databases">
        <title>Draft genome of the hookworm Oesophagostomum dentatum.</title>
        <authorList>
            <person name="Mitreva M."/>
        </authorList>
    </citation>
    <scope>NUCLEOTIDE SEQUENCE [LARGE SCALE GENOMIC DNA]</scope>
    <source>
        <strain evidence="1 2">OD-Hann</strain>
    </source>
</reference>
<accession>A0A0B1S5H2</accession>
<name>A0A0B1S5H2_OESDE</name>
<evidence type="ECO:0000313" key="1">
    <source>
        <dbReference type="EMBL" id="KHJ80154.1"/>
    </source>
</evidence>
<keyword evidence="2" id="KW-1185">Reference proteome</keyword>
<organism evidence="1 2">
    <name type="scientific">Oesophagostomum dentatum</name>
    <name type="common">Nodular worm</name>
    <dbReference type="NCBI Taxonomy" id="61180"/>
    <lineage>
        <taxon>Eukaryota</taxon>
        <taxon>Metazoa</taxon>
        <taxon>Ecdysozoa</taxon>
        <taxon>Nematoda</taxon>
        <taxon>Chromadorea</taxon>
        <taxon>Rhabditida</taxon>
        <taxon>Rhabditina</taxon>
        <taxon>Rhabditomorpha</taxon>
        <taxon>Strongyloidea</taxon>
        <taxon>Strongylidae</taxon>
        <taxon>Oesophagostomum</taxon>
    </lineage>
</organism>
<dbReference type="InterPro" id="IPR036865">
    <property type="entry name" value="CRAL-TRIO_dom_sf"/>
</dbReference>
<proteinExistence type="predicted"/>
<gene>
    <name evidence="1" type="ORF">OESDEN_20177</name>
</gene>
<dbReference type="EMBL" id="KN601657">
    <property type="protein sequence ID" value="KHJ80154.1"/>
    <property type="molecule type" value="Genomic_DNA"/>
</dbReference>
<dbReference type="SUPFAM" id="SSF52087">
    <property type="entry name" value="CRAL/TRIO domain"/>
    <property type="match status" value="1"/>
</dbReference>
<dbReference type="PANTHER" id="PTHR47159">
    <property type="entry name" value="PROTEIN CBG07705-RELATED"/>
    <property type="match status" value="1"/>
</dbReference>
<dbReference type="Gene3D" id="3.40.525.10">
    <property type="entry name" value="CRAL-TRIO lipid binding domain"/>
    <property type="match status" value="1"/>
</dbReference>
<evidence type="ECO:0008006" key="3">
    <source>
        <dbReference type="Google" id="ProtNLM"/>
    </source>
</evidence>
<evidence type="ECO:0000313" key="2">
    <source>
        <dbReference type="Proteomes" id="UP000053660"/>
    </source>
</evidence>
<dbReference type="AlphaFoldDB" id="A0A0B1S5H2"/>
<dbReference type="InterPro" id="IPR053302">
    <property type="entry name" value="CRAL-TRIO_domain"/>
</dbReference>
<sequence length="127" mass="14292">GYGFDLEEASAQLRRHLKFRKFYDLDNADDIPEHEILKKYFPIGLVGETGQDNTLLVIECAGRIDLVGILKSVQLSDFLIQRFRLQEKMLAAMKEVEAETGKQAAVVYILDLDGLKFDTSLISIVTG</sequence>
<protein>
    <recommendedName>
        <fullName evidence="3">CRAL-TRIO domain-containing protein</fullName>
    </recommendedName>
</protein>
<feature type="non-terminal residue" evidence="1">
    <location>
        <position position="1"/>
    </location>
</feature>
<dbReference type="OrthoDB" id="1434354at2759"/>
<dbReference type="PANTHER" id="PTHR47159:SF4">
    <property type="entry name" value="CRAL-TRIO DOMAIN-CONTAINING PROTEIN"/>
    <property type="match status" value="1"/>
</dbReference>